<reference evidence="3 4" key="1">
    <citation type="submission" date="2018-11" db="EMBL/GenBank/DDBJ databases">
        <title>Sequencing the genomes of 1000 actinobacteria strains.</title>
        <authorList>
            <person name="Klenk H.-P."/>
        </authorList>
    </citation>
    <scope>NUCLEOTIDE SEQUENCE [LARGE SCALE GENOMIC DNA]</scope>
    <source>
        <strain evidence="3 4">DSM 11294</strain>
    </source>
</reference>
<dbReference type="RefSeq" id="WP_123303998.1">
    <property type="nucleotide sequence ID" value="NZ_RKHK01000001.1"/>
</dbReference>
<accession>A0A3N2BEY0</accession>
<organism evidence="3 4">
    <name type="scientific">Bogoriella caseilytica</name>
    <dbReference type="NCBI Taxonomy" id="56055"/>
    <lineage>
        <taxon>Bacteria</taxon>
        <taxon>Bacillati</taxon>
        <taxon>Actinomycetota</taxon>
        <taxon>Actinomycetes</taxon>
        <taxon>Micrococcales</taxon>
        <taxon>Bogoriellaceae</taxon>
        <taxon>Bogoriella</taxon>
    </lineage>
</organism>
<dbReference type="Proteomes" id="UP000280668">
    <property type="component" value="Unassembled WGS sequence"/>
</dbReference>
<comment type="caution">
    <text evidence="3">The sequence shown here is derived from an EMBL/GenBank/DDBJ whole genome shotgun (WGS) entry which is preliminary data.</text>
</comment>
<dbReference type="EMBL" id="RKHK01000001">
    <property type="protein sequence ID" value="ROR73594.1"/>
    <property type="molecule type" value="Genomic_DNA"/>
</dbReference>
<dbReference type="AlphaFoldDB" id="A0A3N2BEY0"/>
<evidence type="ECO:0000256" key="2">
    <source>
        <dbReference type="SAM" id="Phobius"/>
    </source>
</evidence>
<name>A0A3N2BEY0_9MICO</name>
<keyword evidence="2" id="KW-0812">Transmembrane</keyword>
<evidence type="ECO:0000256" key="1">
    <source>
        <dbReference type="SAM" id="MobiDB-lite"/>
    </source>
</evidence>
<keyword evidence="2" id="KW-1133">Transmembrane helix</keyword>
<dbReference type="Pfam" id="PF22564">
    <property type="entry name" value="HAAS"/>
    <property type="match status" value="1"/>
</dbReference>
<evidence type="ECO:0000313" key="4">
    <source>
        <dbReference type="Proteomes" id="UP000280668"/>
    </source>
</evidence>
<feature type="region of interest" description="Disordered" evidence="1">
    <location>
        <begin position="1"/>
        <end position="20"/>
    </location>
</feature>
<evidence type="ECO:0000313" key="3">
    <source>
        <dbReference type="EMBL" id="ROR73594.1"/>
    </source>
</evidence>
<feature type="transmembrane region" description="Helical" evidence="2">
    <location>
        <begin position="154"/>
        <end position="173"/>
    </location>
</feature>
<keyword evidence="2" id="KW-0472">Membrane</keyword>
<protein>
    <submittedName>
        <fullName evidence="3">Uncharacterized protein</fullName>
    </submittedName>
</protein>
<sequence length="185" mass="20506">MTTHPAPPTSAHEPSQRPSTLDRLRRTWYVTKVELWLDDETPRHEVKSLTEGLRGDLDAAAADSSMREAIAELGPARELARSYRQTLSRTRKPLWLTGVGMASAWLLVAMFATAFFASALWQSAGEHGRASAQLLWSEFAVVRTDTEISTSISGVHWTVLIALVVFVLGARLWRLIPALRPGTDD</sequence>
<gene>
    <name evidence="3" type="ORF">EDD31_1981</name>
</gene>
<keyword evidence="4" id="KW-1185">Reference proteome</keyword>
<feature type="transmembrane region" description="Helical" evidence="2">
    <location>
        <begin position="94"/>
        <end position="121"/>
    </location>
</feature>
<proteinExistence type="predicted"/>